<dbReference type="Gene3D" id="3.40.50.1820">
    <property type="entry name" value="alpha/beta hydrolase"/>
    <property type="match status" value="1"/>
</dbReference>
<dbReference type="InterPro" id="IPR044294">
    <property type="entry name" value="Lipase-like"/>
</dbReference>
<feature type="compositionally biased region" description="Basic residues" evidence="2">
    <location>
        <begin position="1279"/>
        <end position="1288"/>
    </location>
</feature>
<dbReference type="PANTHER" id="PTHR12482">
    <property type="entry name" value="LIPASE ROG1-RELATED-RELATED"/>
    <property type="match status" value="1"/>
</dbReference>
<dbReference type="PROSITE" id="PS50041">
    <property type="entry name" value="C_TYPE_LECTIN_2"/>
    <property type="match status" value="1"/>
</dbReference>
<comment type="caution">
    <text evidence="4">The sequence shown here is derived from an EMBL/GenBank/DDBJ whole genome shotgun (WGS) entry which is preliminary data.</text>
</comment>
<accession>A0A8J6L463</accession>
<dbReference type="EMBL" id="JABDTM020027168">
    <property type="protein sequence ID" value="KAH0810924.1"/>
    <property type="molecule type" value="Genomic_DNA"/>
</dbReference>
<gene>
    <name evidence="4" type="ORF">GEV33_011866</name>
</gene>
<evidence type="ECO:0000259" key="3">
    <source>
        <dbReference type="PROSITE" id="PS50041"/>
    </source>
</evidence>
<reference evidence="4" key="1">
    <citation type="journal article" date="2020" name="J Insects Food Feed">
        <title>The yellow mealworm (Tenebrio molitor) genome: a resource for the emerging insects as food and feed industry.</title>
        <authorList>
            <person name="Eriksson T."/>
            <person name="Andere A."/>
            <person name="Kelstrup H."/>
            <person name="Emery V."/>
            <person name="Picard C."/>
        </authorList>
    </citation>
    <scope>NUCLEOTIDE SEQUENCE</scope>
    <source>
        <strain evidence="4">Stoneville</strain>
        <tissue evidence="4">Whole head</tissue>
    </source>
</reference>
<dbReference type="Pfam" id="PF00059">
    <property type="entry name" value="Lectin_C"/>
    <property type="match status" value="1"/>
</dbReference>
<evidence type="ECO:0000313" key="5">
    <source>
        <dbReference type="Proteomes" id="UP000719412"/>
    </source>
</evidence>
<evidence type="ECO:0000313" key="4">
    <source>
        <dbReference type="EMBL" id="KAH0810924.1"/>
    </source>
</evidence>
<dbReference type="InterPro" id="IPR007751">
    <property type="entry name" value="DUF676_lipase-like"/>
</dbReference>
<dbReference type="InterPro" id="IPR016187">
    <property type="entry name" value="CTDL_fold"/>
</dbReference>
<dbReference type="SUPFAM" id="SSF56436">
    <property type="entry name" value="C-type lectin-like"/>
    <property type="match status" value="1"/>
</dbReference>
<reference evidence="4" key="2">
    <citation type="submission" date="2021-08" db="EMBL/GenBank/DDBJ databases">
        <authorList>
            <person name="Eriksson T."/>
        </authorList>
    </citation>
    <scope>NUCLEOTIDE SEQUENCE</scope>
    <source>
        <strain evidence="4">Stoneville</strain>
        <tissue evidence="4">Whole head</tissue>
    </source>
</reference>
<feature type="region of interest" description="Disordered" evidence="2">
    <location>
        <begin position="1269"/>
        <end position="1297"/>
    </location>
</feature>
<dbReference type="SMART" id="SM00034">
    <property type="entry name" value="CLECT"/>
    <property type="match status" value="1"/>
</dbReference>
<dbReference type="InterPro" id="IPR016186">
    <property type="entry name" value="C-type_lectin-like/link_sf"/>
</dbReference>
<dbReference type="InterPro" id="IPR022122">
    <property type="entry name" value="DUF3657"/>
</dbReference>
<feature type="region of interest" description="Disordered" evidence="2">
    <location>
        <begin position="1373"/>
        <end position="1393"/>
    </location>
</feature>
<organism evidence="4 5">
    <name type="scientific">Tenebrio molitor</name>
    <name type="common">Yellow mealworm beetle</name>
    <dbReference type="NCBI Taxonomy" id="7067"/>
    <lineage>
        <taxon>Eukaryota</taxon>
        <taxon>Metazoa</taxon>
        <taxon>Ecdysozoa</taxon>
        <taxon>Arthropoda</taxon>
        <taxon>Hexapoda</taxon>
        <taxon>Insecta</taxon>
        <taxon>Pterygota</taxon>
        <taxon>Neoptera</taxon>
        <taxon>Endopterygota</taxon>
        <taxon>Coleoptera</taxon>
        <taxon>Polyphaga</taxon>
        <taxon>Cucujiformia</taxon>
        <taxon>Tenebrionidae</taxon>
        <taxon>Tenebrio</taxon>
    </lineage>
</organism>
<feature type="region of interest" description="Disordered" evidence="2">
    <location>
        <begin position="1129"/>
        <end position="1165"/>
    </location>
</feature>
<sequence length="1718" mass="192670">MSGVAQGGALGARKVYSWGKKYGNLTGPVLILDPRRRADEHQPNGMSINPVTPWLASSQKIPAAVPTVVQCRTVVSRPHPPRLLSPATTSGVAPAPGRAAAADAPQSYAAVMMYRSSCLLLSVFILGSLSAAGPSIRSGAQSTDCPNCIDDSLPSANRWTMPLLKLGEKRYYLGIFFKNRKGNNGFPCYTPKLVPGDFRNSRPERCVWEKKPPQGKPTVNYSEIFICLGVSSTAGISPILESENRALPQTRELADYMFEFFRTFISDKYVIGSSENRVLEVLSNVPSQKFAKFQTNRFHGMHLASITSQEENDKLEKYIKDFGLGHEHFWTSGTDLADEGHFFWMSTGRPITFTNWNAGEPNNFQYENGEEENCLELWNRDGKGLKWNDSPCSFETDVPTPSPCPRSISSAVIGHHSLSKRTRAFRVRNVAIRNWRRDGRSLETVAGVSGAAPGPPAYSESRTKYTWAPPSMETVWKRARLTFRSAPESADGLMRAGGGGTSPAFVREGRNAALRMYQVRCSLRVSSKLSVEVEVTTPEVSAGLGTAIVLGNYGACRPFQILYRNEEVSLKDVVLFRCHMLVDGNNLKESLERAEFSLVLELWFSDTSPVSMVMVSSRTLQLNMSPAEGLHYHLPVLFDYFHLSAISLTIHAVLTALHQPSMKRGILRYMQSCAPKSSKSWSKIRSAHCSSLTDPVLPVSSHKIYSKINESPQVHLEARDVLLDASNNLKTTIKEYKILFMQREETLSENYDTLIMKPHRYDSRKSVKKQIPAPNSSCLAELCADNIRLWNYFLLNFSCKTTVQQHLSKKHHNLRVKRFAELFFLVYNPRRSAIGCFDTNYQNYLLVAEIAKRSKYMQSLPSLPVHCAALDGDNTTMPVIFEDQYQDPFDFDKRSCDDLLPKKDATPFKRSKTIIDSQCSCGIENLWEMRKCSEKTLVNADLYNYEDPLNSIPARHSNIFGQNDYYTKDQHDKANFYKNESKLKNVASEHNMGNQRIYVFDERRQDYSQPICNCSSYYLGRKARKVATSAADSSIDLNQIDVDILDKKYKQFNIKNLTKQKCQKIVKSLSHTSTDSTQNIFRSNSMQFFSPKKKVSEANKFNSLVTKRRANLTEVNGSAHPSVLESTKTYNQKGKSKTKRCPNGKNFEIGSTSSSTESLSSKKQTGSNSEALFSSVVGVRKVRSTSCLGESASPLVLSGTESLPNITPKVERTHYPEMKYYSSSSSSSATSEQSGWITSRSSSVASSTDAGNPVTSALLTNIDSIQRKILNLPGEPRRSTRKDKRNGGKGKFDAATNGHYRKNTKYDKEFSLNNKGCEFNQSNICDDIALPPPKQFRDLDSPSSSVTNGTNEEEINAVDNILYHVVDTQTTLDRKPGHLDEDKTTNESDEYHINKGSKSESEKAFLRAKNEFKSQLNFPGILYSDFTSFASTIPYFHISDEFRIFSPEGMHLIVCVHGLDGNSADLRLVKTYLELGLPGAYLDFLMSERNQGDTFSDFDTMTDRLVSEILHYLDTSSIRPTRISFVGHSLGNVIIRSALTRPQMKFLLPRLHTFLSLSGPHLGTLYNSSGLVNMGMWFMQKWKKSGSLLQLCLKDSADTRQSFLYRLSQKSTLHHFKNVLLCGSGQDRYVPLHSARIELCKESIKDTSDQGAIYREMVHNIISPIIAQKEVNLVRYDIHHALPNTANALIGRAAHIAVLDSELFIEKFMAVVGIKYFR</sequence>
<feature type="domain" description="C-type lectin" evidence="3">
    <location>
        <begin position="300"/>
        <end position="393"/>
    </location>
</feature>
<feature type="region of interest" description="Disordered" evidence="2">
    <location>
        <begin position="79"/>
        <end position="98"/>
    </location>
</feature>
<dbReference type="Proteomes" id="UP000719412">
    <property type="component" value="Unassembled WGS sequence"/>
</dbReference>
<keyword evidence="5" id="KW-1185">Reference proteome</keyword>
<dbReference type="Pfam" id="PF12394">
    <property type="entry name" value="DUF3657"/>
    <property type="match status" value="1"/>
</dbReference>
<dbReference type="InterPro" id="IPR029058">
    <property type="entry name" value="AB_hydrolase_fold"/>
</dbReference>
<dbReference type="PANTHER" id="PTHR12482:SF5">
    <property type="entry name" value="DUF676 DOMAIN-CONTAINING PROTEIN"/>
    <property type="match status" value="1"/>
</dbReference>
<dbReference type="Gene3D" id="3.10.100.10">
    <property type="entry name" value="Mannose-Binding Protein A, subunit A"/>
    <property type="match status" value="1"/>
</dbReference>
<evidence type="ECO:0000256" key="1">
    <source>
        <dbReference type="ARBA" id="ARBA00007949"/>
    </source>
</evidence>
<dbReference type="InterPro" id="IPR001304">
    <property type="entry name" value="C-type_lectin-like"/>
</dbReference>
<evidence type="ECO:0000256" key="2">
    <source>
        <dbReference type="SAM" id="MobiDB-lite"/>
    </source>
</evidence>
<comment type="similarity">
    <text evidence="1">Belongs to the FAM135 family.</text>
</comment>
<dbReference type="Pfam" id="PF05057">
    <property type="entry name" value="DUF676"/>
    <property type="match status" value="1"/>
</dbReference>
<feature type="compositionally biased region" description="Low complexity" evidence="2">
    <location>
        <begin position="1151"/>
        <end position="1161"/>
    </location>
</feature>
<dbReference type="SUPFAM" id="SSF53474">
    <property type="entry name" value="alpha/beta-Hydrolases"/>
    <property type="match status" value="1"/>
</dbReference>
<name>A0A8J6L463_TENMO</name>
<protein>
    <recommendedName>
        <fullName evidence="3">C-type lectin domain-containing protein</fullName>
    </recommendedName>
</protein>
<dbReference type="CDD" id="cd00037">
    <property type="entry name" value="CLECT"/>
    <property type="match status" value="1"/>
</dbReference>
<proteinExistence type="inferred from homology"/>
<dbReference type="FunFam" id="3.40.50.1820:FF:000004">
    <property type="entry name" value="Protein FAM135A isoform a"/>
    <property type="match status" value="1"/>
</dbReference>